<evidence type="ECO:0000313" key="2">
    <source>
        <dbReference type="EMBL" id="URD95790.1"/>
    </source>
</evidence>
<protein>
    <submittedName>
        <fullName evidence="2">Uncharacterized protein</fullName>
    </submittedName>
</protein>
<organism evidence="2 3">
    <name type="scientific">Musa troglodytarum</name>
    <name type="common">fe'i banana</name>
    <dbReference type="NCBI Taxonomy" id="320322"/>
    <lineage>
        <taxon>Eukaryota</taxon>
        <taxon>Viridiplantae</taxon>
        <taxon>Streptophyta</taxon>
        <taxon>Embryophyta</taxon>
        <taxon>Tracheophyta</taxon>
        <taxon>Spermatophyta</taxon>
        <taxon>Magnoliopsida</taxon>
        <taxon>Liliopsida</taxon>
        <taxon>Zingiberales</taxon>
        <taxon>Musaceae</taxon>
        <taxon>Musa</taxon>
    </lineage>
</organism>
<feature type="region of interest" description="Disordered" evidence="1">
    <location>
        <begin position="12"/>
        <end position="45"/>
    </location>
</feature>
<dbReference type="AlphaFoldDB" id="A0A9E7JW30"/>
<dbReference type="EMBL" id="CP097506">
    <property type="protein sequence ID" value="URD95790.1"/>
    <property type="molecule type" value="Genomic_DNA"/>
</dbReference>
<evidence type="ECO:0000313" key="3">
    <source>
        <dbReference type="Proteomes" id="UP001055439"/>
    </source>
</evidence>
<feature type="compositionally biased region" description="Basic and acidic residues" evidence="1">
    <location>
        <begin position="13"/>
        <end position="26"/>
    </location>
</feature>
<feature type="compositionally biased region" description="Acidic residues" evidence="1">
    <location>
        <begin position="34"/>
        <end position="45"/>
    </location>
</feature>
<reference evidence="2" key="1">
    <citation type="submission" date="2022-05" db="EMBL/GenBank/DDBJ databases">
        <title>The Musa troglodytarum L. genome provides insights into the mechanism of non-climacteric behaviour and enrichment of carotenoids.</title>
        <authorList>
            <person name="Wang J."/>
        </authorList>
    </citation>
    <scope>NUCLEOTIDE SEQUENCE</scope>
    <source>
        <tissue evidence="2">Leaf</tissue>
    </source>
</reference>
<keyword evidence="3" id="KW-1185">Reference proteome</keyword>
<name>A0A9E7JW30_9LILI</name>
<evidence type="ECO:0000256" key="1">
    <source>
        <dbReference type="SAM" id="MobiDB-lite"/>
    </source>
</evidence>
<dbReference type="OrthoDB" id="10439760at2759"/>
<accession>A0A9E7JW30</accession>
<sequence>MTWCSWIRWVDSGSRHGRGDKEERTTGSRQQQLQEEDEEESDDDEQIRFSVPYYLVCSVVILAAGRFRADHIPLISPLPGLGKRGGARRLVAVH</sequence>
<proteinExistence type="predicted"/>
<dbReference type="Proteomes" id="UP001055439">
    <property type="component" value="Chromosome 4"/>
</dbReference>
<gene>
    <name evidence="2" type="ORF">MUK42_36409</name>
</gene>